<proteinExistence type="predicted"/>
<sequence>MNCDEDEDDEDGNDHDAEINKPSRTVDHGPGLRGGGSPGACEGLSPDSGHEDMARTPRTLTPAPERPHDSKSSTERSLVGQTTRQGRGKIRKPTEAAHDTCTFMAVAEAAPPAADQYLAPTTPS</sequence>
<feature type="compositionally biased region" description="Acidic residues" evidence="1">
    <location>
        <begin position="1"/>
        <end position="13"/>
    </location>
</feature>
<comment type="caution">
    <text evidence="2">The sequence shown here is derived from an EMBL/GenBank/DDBJ whole genome shotgun (WGS) entry which is preliminary data.</text>
</comment>
<feature type="compositionally biased region" description="Basic and acidic residues" evidence="1">
    <location>
        <begin position="65"/>
        <end position="74"/>
    </location>
</feature>
<reference evidence="2 3" key="1">
    <citation type="journal article" date="2019" name="Sci. Rep.">
        <title>Orb-weaving spider Araneus ventricosus genome elucidates the spidroin gene catalogue.</title>
        <authorList>
            <person name="Kono N."/>
            <person name="Nakamura H."/>
            <person name="Ohtoshi R."/>
            <person name="Moran D.A.P."/>
            <person name="Shinohara A."/>
            <person name="Yoshida Y."/>
            <person name="Fujiwara M."/>
            <person name="Mori M."/>
            <person name="Tomita M."/>
            <person name="Arakawa K."/>
        </authorList>
    </citation>
    <scope>NUCLEOTIDE SEQUENCE [LARGE SCALE GENOMIC DNA]</scope>
</reference>
<feature type="region of interest" description="Disordered" evidence="1">
    <location>
        <begin position="1"/>
        <end position="96"/>
    </location>
</feature>
<evidence type="ECO:0000256" key="1">
    <source>
        <dbReference type="SAM" id="MobiDB-lite"/>
    </source>
</evidence>
<dbReference type="EMBL" id="BGPR01035088">
    <property type="protein sequence ID" value="GBO09749.1"/>
    <property type="molecule type" value="Genomic_DNA"/>
</dbReference>
<organism evidence="2 3">
    <name type="scientific">Araneus ventricosus</name>
    <name type="common">Orbweaver spider</name>
    <name type="synonym">Epeira ventricosa</name>
    <dbReference type="NCBI Taxonomy" id="182803"/>
    <lineage>
        <taxon>Eukaryota</taxon>
        <taxon>Metazoa</taxon>
        <taxon>Ecdysozoa</taxon>
        <taxon>Arthropoda</taxon>
        <taxon>Chelicerata</taxon>
        <taxon>Arachnida</taxon>
        <taxon>Araneae</taxon>
        <taxon>Araneomorphae</taxon>
        <taxon>Entelegynae</taxon>
        <taxon>Araneoidea</taxon>
        <taxon>Araneidae</taxon>
        <taxon>Araneus</taxon>
    </lineage>
</organism>
<accession>A0A4Y2U9Q2</accession>
<protein>
    <submittedName>
        <fullName evidence="2">Uncharacterized protein</fullName>
    </submittedName>
</protein>
<name>A0A4Y2U9Q2_ARAVE</name>
<evidence type="ECO:0000313" key="2">
    <source>
        <dbReference type="EMBL" id="GBO09749.1"/>
    </source>
</evidence>
<dbReference type="Proteomes" id="UP000499080">
    <property type="component" value="Unassembled WGS sequence"/>
</dbReference>
<dbReference type="AlphaFoldDB" id="A0A4Y2U9Q2"/>
<feature type="compositionally biased region" description="Polar residues" evidence="1">
    <location>
        <begin position="75"/>
        <end position="85"/>
    </location>
</feature>
<gene>
    <name evidence="2" type="ORF">AVEN_60473_1</name>
</gene>
<feature type="compositionally biased region" description="Basic and acidic residues" evidence="1">
    <location>
        <begin position="14"/>
        <end position="27"/>
    </location>
</feature>
<evidence type="ECO:0000313" key="3">
    <source>
        <dbReference type="Proteomes" id="UP000499080"/>
    </source>
</evidence>
<keyword evidence="3" id="KW-1185">Reference proteome</keyword>